<comment type="catalytic activity">
    <reaction evidence="1">
        <text>ATP + protein L-histidine = ADP + protein N-phospho-L-histidine.</text>
        <dbReference type="EC" id="2.7.13.3"/>
    </reaction>
</comment>
<dbReference type="PRINTS" id="PR00344">
    <property type="entry name" value="BCTRLSENSOR"/>
</dbReference>
<evidence type="ECO:0000256" key="6">
    <source>
        <dbReference type="ARBA" id="ARBA00022679"/>
    </source>
</evidence>
<dbReference type="CDD" id="cd06225">
    <property type="entry name" value="HAMP"/>
    <property type="match status" value="1"/>
</dbReference>
<dbReference type="Pfam" id="PF00672">
    <property type="entry name" value="HAMP"/>
    <property type="match status" value="1"/>
</dbReference>
<comment type="subcellular location">
    <subcellularLocation>
        <location evidence="2">Cell membrane</location>
        <topology evidence="2">Multi-pass membrane protein</topology>
    </subcellularLocation>
</comment>
<evidence type="ECO:0000256" key="2">
    <source>
        <dbReference type="ARBA" id="ARBA00004651"/>
    </source>
</evidence>
<feature type="compositionally biased region" description="Basic and acidic residues" evidence="14">
    <location>
        <begin position="91"/>
        <end position="113"/>
    </location>
</feature>
<keyword evidence="12" id="KW-0902">Two-component regulatory system</keyword>
<dbReference type="Gene3D" id="3.30.565.10">
    <property type="entry name" value="Histidine kinase-like ATPase, C-terminal domain"/>
    <property type="match status" value="1"/>
</dbReference>
<dbReference type="SMART" id="SM00387">
    <property type="entry name" value="HATPase_c"/>
    <property type="match status" value="1"/>
</dbReference>
<dbReference type="SUPFAM" id="SSF55874">
    <property type="entry name" value="ATPase domain of HSP90 chaperone/DNA topoisomerase II/histidine kinase"/>
    <property type="match status" value="1"/>
</dbReference>
<dbReference type="Gene3D" id="6.10.340.10">
    <property type="match status" value="1"/>
</dbReference>
<keyword evidence="6" id="KW-0808">Transferase</keyword>
<evidence type="ECO:0000313" key="18">
    <source>
        <dbReference type="EMBL" id="GLX77477.1"/>
    </source>
</evidence>
<keyword evidence="4" id="KW-1003">Cell membrane</keyword>
<evidence type="ECO:0000313" key="19">
    <source>
        <dbReference type="Proteomes" id="UP001157186"/>
    </source>
</evidence>
<dbReference type="RefSeq" id="WP_284243333.1">
    <property type="nucleotide sequence ID" value="NZ_BSST01000001.1"/>
</dbReference>
<evidence type="ECO:0000256" key="3">
    <source>
        <dbReference type="ARBA" id="ARBA00012438"/>
    </source>
</evidence>
<keyword evidence="11 15" id="KW-1133">Transmembrane helix</keyword>
<evidence type="ECO:0000256" key="5">
    <source>
        <dbReference type="ARBA" id="ARBA00022553"/>
    </source>
</evidence>
<dbReference type="InterPro" id="IPR003594">
    <property type="entry name" value="HATPase_dom"/>
</dbReference>
<dbReference type="EMBL" id="BSST01000001">
    <property type="protein sequence ID" value="GLX77477.1"/>
    <property type="molecule type" value="Genomic_DNA"/>
</dbReference>
<evidence type="ECO:0000256" key="8">
    <source>
        <dbReference type="ARBA" id="ARBA00022741"/>
    </source>
</evidence>
<keyword evidence="19" id="KW-1185">Reference proteome</keyword>
<keyword evidence="10" id="KW-0067">ATP-binding</keyword>
<evidence type="ECO:0000256" key="15">
    <source>
        <dbReference type="SAM" id="Phobius"/>
    </source>
</evidence>
<feature type="domain" description="HAMP" evidence="17">
    <location>
        <begin position="229"/>
        <end position="281"/>
    </location>
</feature>
<dbReference type="InterPro" id="IPR005467">
    <property type="entry name" value="His_kinase_dom"/>
</dbReference>
<evidence type="ECO:0000256" key="10">
    <source>
        <dbReference type="ARBA" id="ARBA00022840"/>
    </source>
</evidence>
<evidence type="ECO:0000256" key="1">
    <source>
        <dbReference type="ARBA" id="ARBA00000085"/>
    </source>
</evidence>
<dbReference type="InterPro" id="IPR036097">
    <property type="entry name" value="HisK_dim/P_sf"/>
</dbReference>
<keyword evidence="7 15" id="KW-0812">Transmembrane</keyword>
<dbReference type="PROSITE" id="PS50109">
    <property type="entry name" value="HIS_KIN"/>
    <property type="match status" value="1"/>
</dbReference>
<dbReference type="EC" id="2.7.13.3" evidence="3"/>
<feature type="domain" description="Histidine kinase" evidence="16">
    <location>
        <begin position="289"/>
        <end position="506"/>
    </location>
</feature>
<dbReference type="SUPFAM" id="SSF158472">
    <property type="entry name" value="HAMP domain-like"/>
    <property type="match status" value="1"/>
</dbReference>
<dbReference type="InterPro" id="IPR050398">
    <property type="entry name" value="HssS/ArlS-like"/>
</dbReference>
<accession>A0ABQ6GS67</accession>
<evidence type="ECO:0000256" key="12">
    <source>
        <dbReference type="ARBA" id="ARBA00023012"/>
    </source>
</evidence>
<evidence type="ECO:0000256" key="14">
    <source>
        <dbReference type="SAM" id="MobiDB-lite"/>
    </source>
</evidence>
<dbReference type="InterPro" id="IPR003660">
    <property type="entry name" value="HAMP_dom"/>
</dbReference>
<dbReference type="Gene3D" id="1.10.287.130">
    <property type="match status" value="1"/>
</dbReference>
<dbReference type="InterPro" id="IPR036890">
    <property type="entry name" value="HATPase_C_sf"/>
</dbReference>
<evidence type="ECO:0000256" key="7">
    <source>
        <dbReference type="ARBA" id="ARBA00022692"/>
    </source>
</evidence>
<evidence type="ECO:0000256" key="13">
    <source>
        <dbReference type="ARBA" id="ARBA00023136"/>
    </source>
</evidence>
<dbReference type="PROSITE" id="PS50885">
    <property type="entry name" value="HAMP"/>
    <property type="match status" value="1"/>
</dbReference>
<evidence type="ECO:0000256" key="11">
    <source>
        <dbReference type="ARBA" id="ARBA00022989"/>
    </source>
</evidence>
<evidence type="ECO:0000259" key="17">
    <source>
        <dbReference type="PROSITE" id="PS50885"/>
    </source>
</evidence>
<dbReference type="PANTHER" id="PTHR45528">
    <property type="entry name" value="SENSOR HISTIDINE KINASE CPXA"/>
    <property type="match status" value="1"/>
</dbReference>
<dbReference type="Pfam" id="PF00512">
    <property type="entry name" value="HisKA"/>
    <property type="match status" value="1"/>
</dbReference>
<dbReference type="SUPFAM" id="SSF47384">
    <property type="entry name" value="Homodimeric domain of signal transducing histidine kinase"/>
    <property type="match status" value="1"/>
</dbReference>
<reference evidence="18 19" key="1">
    <citation type="submission" date="2023-03" db="EMBL/GenBank/DDBJ databases">
        <title>Draft genome sequence of Thalassotalea insulae KCTC 62186T.</title>
        <authorList>
            <person name="Sawabe T."/>
        </authorList>
    </citation>
    <scope>NUCLEOTIDE SEQUENCE [LARGE SCALE GENOMIC DNA]</scope>
    <source>
        <strain evidence="18 19">KCTC 62186</strain>
    </source>
</reference>
<feature type="transmembrane region" description="Helical" evidence="15">
    <location>
        <begin position="7"/>
        <end position="30"/>
    </location>
</feature>
<keyword evidence="9" id="KW-0418">Kinase</keyword>
<comment type="caution">
    <text evidence="18">The sequence shown here is derived from an EMBL/GenBank/DDBJ whole genome shotgun (WGS) entry which is preliminary data.</text>
</comment>
<evidence type="ECO:0000256" key="9">
    <source>
        <dbReference type="ARBA" id="ARBA00022777"/>
    </source>
</evidence>
<dbReference type="SMART" id="SM00304">
    <property type="entry name" value="HAMP"/>
    <property type="match status" value="1"/>
</dbReference>
<dbReference type="Pfam" id="PF02518">
    <property type="entry name" value="HATPase_c"/>
    <property type="match status" value="1"/>
</dbReference>
<gene>
    <name evidence="18" type="ORF">tinsulaeT_08170</name>
</gene>
<keyword evidence="8" id="KW-0547">Nucleotide-binding</keyword>
<sequence>MSIQNKLFAVFIIFGALLVVSLVALMQWSIGKGMVDYVNQKEVSSLQPLMQQLVSHYRYRGSWEDYQSAHRTFERQIRQTLEGSDFSAELPPHERRPPPPPPRERQKRSERLKNKGFTSNKTHQFHGREDDKRVKGEPPRPRQRNHPVSYALLDQDKKYIVGHYPPERNYSYTPLVLDEKVIGYFAISKRDRLTKGYEFDFVEQQKDYLWLIAGAVLLMVLVIILPFAKHLIAPIKQLTKGMHLLTQGQYQSELSTNRHDEFAELTRDFNELAKTLLANESARKRWLANISHELRTPVAILKGELEAVLDGVRALSIEQIQSAHQEVSHLQRLIEDLHALTSADIGGMSYKKKMLDILPFIEQQANKLQSYLAAHGFTFQLVNDITQPSVELFVDPTRLSQLLENLANNCVKYAQSGDLVRLTVALEHQQLILIIEDNGVGVDEEHLSHLFEHLYRVEHSRNRQLGGSGLGLSICAHIVKAHQGSIHAEPSKLDGLAIHIALPLPN</sequence>
<proteinExistence type="predicted"/>
<name>A0ABQ6GS67_9GAMM</name>
<feature type="transmembrane region" description="Helical" evidence="15">
    <location>
        <begin position="208"/>
        <end position="228"/>
    </location>
</feature>
<evidence type="ECO:0000259" key="16">
    <source>
        <dbReference type="PROSITE" id="PS50109"/>
    </source>
</evidence>
<dbReference type="CDD" id="cd00082">
    <property type="entry name" value="HisKA"/>
    <property type="match status" value="1"/>
</dbReference>
<dbReference type="InterPro" id="IPR003661">
    <property type="entry name" value="HisK_dim/P_dom"/>
</dbReference>
<dbReference type="Proteomes" id="UP001157186">
    <property type="component" value="Unassembled WGS sequence"/>
</dbReference>
<keyword evidence="13 15" id="KW-0472">Membrane</keyword>
<feature type="compositionally biased region" description="Basic and acidic residues" evidence="14">
    <location>
        <begin position="126"/>
        <end position="140"/>
    </location>
</feature>
<keyword evidence="5" id="KW-0597">Phosphoprotein</keyword>
<dbReference type="PANTHER" id="PTHR45528:SF1">
    <property type="entry name" value="SENSOR HISTIDINE KINASE CPXA"/>
    <property type="match status" value="1"/>
</dbReference>
<organism evidence="18 19">
    <name type="scientific">Thalassotalea insulae</name>
    <dbReference type="NCBI Taxonomy" id="2056778"/>
    <lineage>
        <taxon>Bacteria</taxon>
        <taxon>Pseudomonadati</taxon>
        <taxon>Pseudomonadota</taxon>
        <taxon>Gammaproteobacteria</taxon>
        <taxon>Alteromonadales</taxon>
        <taxon>Colwelliaceae</taxon>
        <taxon>Thalassotalea</taxon>
    </lineage>
</organism>
<feature type="region of interest" description="Disordered" evidence="14">
    <location>
        <begin position="84"/>
        <end position="147"/>
    </location>
</feature>
<evidence type="ECO:0000256" key="4">
    <source>
        <dbReference type="ARBA" id="ARBA00022475"/>
    </source>
</evidence>
<dbReference type="InterPro" id="IPR004358">
    <property type="entry name" value="Sig_transdc_His_kin-like_C"/>
</dbReference>
<dbReference type="SMART" id="SM00388">
    <property type="entry name" value="HisKA"/>
    <property type="match status" value="1"/>
</dbReference>
<protein>
    <recommendedName>
        <fullName evidence="3">histidine kinase</fullName>
        <ecNumber evidence="3">2.7.13.3</ecNumber>
    </recommendedName>
</protein>